<protein>
    <submittedName>
        <fullName evidence="2">DUF4249 domain-containing protein</fullName>
    </submittedName>
</protein>
<name>A0ABY4KF71_9FLAO</name>
<organism evidence="2 3">
    <name type="scientific">Flavobacterium azooxidireducens</name>
    <dbReference type="NCBI Taxonomy" id="1871076"/>
    <lineage>
        <taxon>Bacteria</taxon>
        <taxon>Pseudomonadati</taxon>
        <taxon>Bacteroidota</taxon>
        <taxon>Flavobacteriia</taxon>
        <taxon>Flavobacteriales</taxon>
        <taxon>Flavobacteriaceae</taxon>
        <taxon>Flavobacterium</taxon>
    </lineage>
</organism>
<feature type="signal peptide" evidence="1">
    <location>
        <begin position="1"/>
        <end position="18"/>
    </location>
</feature>
<accession>A0ABY4KF71</accession>
<dbReference type="EMBL" id="CP096205">
    <property type="protein sequence ID" value="UPQ79449.1"/>
    <property type="molecule type" value="Genomic_DNA"/>
</dbReference>
<gene>
    <name evidence="2" type="ORF">M0M57_01105</name>
</gene>
<evidence type="ECO:0000256" key="1">
    <source>
        <dbReference type="SAM" id="SignalP"/>
    </source>
</evidence>
<feature type="chain" id="PRO_5046446767" evidence="1">
    <location>
        <begin position="19"/>
        <end position="272"/>
    </location>
</feature>
<dbReference type="PROSITE" id="PS51257">
    <property type="entry name" value="PROKAR_LIPOPROTEIN"/>
    <property type="match status" value="1"/>
</dbReference>
<dbReference type="InterPro" id="IPR025345">
    <property type="entry name" value="DUF4249"/>
</dbReference>
<keyword evidence="3" id="KW-1185">Reference proteome</keyword>
<keyword evidence="1" id="KW-0732">Signal</keyword>
<dbReference type="Pfam" id="PF14054">
    <property type="entry name" value="DUF4249"/>
    <property type="match status" value="1"/>
</dbReference>
<dbReference type="Proteomes" id="UP000830583">
    <property type="component" value="Chromosome"/>
</dbReference>
<dbReference type="RefSeq" id="WP_248434584.1">
    <property type="nucleotide sequence ID" value="NZ_CP096205.1"/>
</dbReference>
<evidence type="ECO:0000313" key="3">
    <source>
        <dbReference type="Proteomes" id="UP000830583"/>
    </source>
</evidence>
<proteinExistence type="predicted"/>
<sequence>MKHFKYSLLLLISLLTFGCEEVVDVDLNTAPPKLVIEASINWVRNTPGNIQAVKLSTTTNYFADEVPPVTDAIVTITNSEGTIFTFTQLDEPGLYICADFVPVVNETYTLVVVYDGETYTSTERLLATPEVIRVEQRNDGGVLGEDVEVKFFFNDIPNETNFYFLGIFDPYKVIPEYGVLEDRFFEDNEMFGLYFSEDLVAGDTLTFTMNGVSQNYFNYLNILLAQTGSNAGPFSTPTSTVRGNIVNQTNFDNFALGYFRLSQTEINEYIIE</sequence>
<evidence type="ECO:0000313" key="2">
    <source>
        <dbReference type="EMBL" id="UPQ79449.1"/>
    </source>
</evidence>
<reference evidence="2" key="1">
    <citation type="submission" date="2022-04" db="EMBL/GenBank/DDBJ databases">
        <title>Consumption of N2O by Flavobacterium azooxidireducens sp. nov. isolated from Decomposing Leaf Litter of Phragmites australis (Cav.).</title>
        <authorList>
            <person name="Behrendt U."/>
            <person name="Spanner T."/>
            <person name="Augustin J."/>
            <person name="Horn M.A."/>
            <person name="Kolb S."/>
            <person name="Ulrich A."/>
        </authorList>
    </citation>
    <scope>NUCLEOTIDE SEQUENCE</scope>
    <source>
        <strain evidence="2">IGB 4-14</strain>
    </source>
</reference>